<comment type="subcellular location">
    <subcellularLocation>
        <location evidence="3">Cytoplasm</location>
    </subcellularLocation>
</comment>
<dbReference type="Pfam" id="PF13424">
    <property type="entry name" value="TPR_12"/>
    <property type="match status" value="1"/>
</dbReference>
<keyword evidence="11" id="KW-0547">Nucleotide-binding</keyword>
<reference evidence="22 23" key="1">
    <citation type="submission" date="2016-11" db="EMBL/GenBank/DDBJ databases">
        <authorList>
            <person name="Jaros S."/>
            <person name="Januszkiewicz K."/>
            <person name="Wedrychowicz H."/>
        </authorList>
    </citation>
    <scope>NUCLEOTIDE SEQUENCE [LARGE SCALE GENOMIC DNA]</scope>
    <source>
        <strain evidence="22 23">DSM 25660</strain>
    </source>
</reference>
<evidence type="ECO:0000256" key="10">
    <source>
        <dbReference type="ARBA" id="ARBA00022723"/>
    </source>
</evidence>
<protein>
    <recommendedName>
        <fullName evidence="5">Oxygen sensor histidine kinase NreB</fullName>
        <ecNumber evidence="4">2.7.13.3</ecNumber>
    </recommendedName>
    <alternativeName>
        <fullName evidence="18">Nitrogen regulation protein B</fullName>
    </alternativeName>
</protein>
<keyword evidence="23" id="KW-1185">Reference proteome</keyword>
<evidence type="ECO:0000256" key="9">
    <source>
        <dbReference type="ARBA" id="ARBA00022679"/>
    </source>
</evidence>
<dbReference type="CDD" id="cd16917">
    <property type="entry name" value="HATPase_UhpB-NarQ-NarX-like"/>
    <property type="match status" value="1"/>
</dbReference>
<gene>
    <name evidence="22" type="ORF">SAMN05444377_103109</name>
</gene>
<evidence type="ECO:0000256" key="14">
    <source>
        <dbReference type="ARBA" id="ARBA00023004"/>
    </source>
</evidence>
<evidence type="ECO:0000256" key="17">
    <source>
        <dbReference type="ARBA" id="ARBA00024827"/>
    </source>
</evidence>
<dbReference type="GO" id="GO:0046872">
    <property type="term" value="F:metal ion binding"/>
    <property type="evidence" value="ECO:0007669"/>
    <property type="project" value="UniProtKB-KW"/>
</dbReference>
<keyword evidence="15" id="KW-0902">Two-component regulatory system</keyword>
<evidence type="ECO:0000256" key="6">
    <source>
        <dbReference type="ARBA" id="ARBA00022485"/>
    </source>
</evidence>
<dbReference type="InterPro" id="IPR050482">
    <property type="entry name" value="Sensor_HK_TwoCompSys"/>
</dbReference>
<keyword evidence="7" id="KW-0963">Cytoplasm</keyword>
<dbReference type="InterPro" id="IPR004358">
    <property type="entry name" value="Sig_transdc_His_kin-like_C"/>
</dbReference>
<dbReference type="AlphaFoldDB" id="A0A1M4YHW6"/>
<keyword evidence="9" id="KW-0808">Transferase</keyword>
<keyword evidence="14" id="KW-0408">Iron</keyword>
<dbReference type="STRING" id="1124188.SAMN05444377_103109"/>
<evidence type="ECO:0000256" key="11">
    <source>
        <dbReference type="ARBA" id="ARBA00022741"/>
    </source>
</evidence>
<dbReference type="Proteomes" id="UP000184147">
    <property type="component" value="Unassembled WGS sequence"/>
</dbReference>
<dbReference type="InterPro" id="IPR003594">
    <property type="entry name" value="HATPase_dom"/>
</dbReference>
<evidence type="ECO:0000256" key="7">
    <source>
        <dbReference type="ARBA" id="ARBA00022490"/>
    </source>
</evidence>
<keyword evidence="20" id="KW-1133">Transmembrane helix</keyword>
<dbReference type="GO" id="GO:0051539">
    <property type="term" value="F:4 iron, 4 sulfur cluster binding"/>
    <property type="evidence" value="ECO:0007669"/>
    <property type="project" value="UniProtKB-KW"/>
</dbReference>
<dbReference type="SMART" id="SM00387">
    <property type="entry name" value="HATPase_c"/>
    <property type="match status" value="1"/>
</dbReference>
<evidence type="ECO:0000256" key="20">
    <source>
        <dbReference type="SAM" id="Phobius"/>
    </source>
</evidence>
<evidence type="ECO:0000313" key="23">
    <source>
        <dbReference type="Proteomes" id="UP000184147"/>
    </source>
</evidence>
<evidence type="ECO:0000256" key="2">
    <source>
        <dbReference type="ARBA" id="ARBA00001966"/>
    </source>
</evidence>
<dbReference type="GO" id="GO:0016020">
    <property type="term" value="C:membrane"/>
    <property type="evidence" value="ECO:0007669"/>
    <property type="project" value="InterPro"/>
</dbReference>
<evidence type="ECO:0000256" key="18">
    <source>
        <dbReference type="ARBA" id="ARBA00030800"/>
    </source>
</evidence>
<dbReference type="InterPro" id="IPR005467">
    <property type="entry name" value="His_kinase_dom"/>
</dbReference>
<keyword evidence="6" id="KW-0004">4Fe-4S</keyword>
<feature type="domain" description="Histidine kinase" evidence="21">
    <location>
        <begin position="599"/>
        <end position="687"/>
    </location>
</feature>
<dbReference type="Pfam" id="PF02518">
    <property type="entry name" value="HATPase_c"/>
    <property type="match status" value="1"/>
</dbReference>
<keyword evidence="12 22" id="KW-0418">Kinase</keyword>
<evidence type="ECO:0000256" key="15">
    <source>
        <dbReference type="ARBA" id="ARBA00023012"/>
    </source>
</evidence>
<dbReference type="InterPro" id="IPR019734">
    <property type="entry name" value="TPR_rpt"/>
</dbReference>
<keyword evidence="16" id="KW-0411">Iron-sulfur</keyword>
<dbReference type="PROSITE" id="PS50005">
    <property type="entry name" value="TPR"/>
    <property type="match status" value="1"/>
</dbReference>
<dbReference type="GO" id="GO:0005737">
    <property type="term" value="C:cytoplasm"/>
    <property type="evidence" value="ECO:0007669"/>
    <property type="project" value="UniProtKB-SubCell"/>
</dbReference>
<keyword evidence="10" id="KW-0479">Metal-binding</keyword>
<dbReference type="GO" id="GO:0000155">
    <property type="term" value="F:phosphorelay sensor kinase activity"/>
    <property type="evidence" value="ECO:0007669"/>
    <property type="project" value="InterPro"/>
</dbReference>
<dbReference type="Pfam" id="PF07730">
    <property type="entry name" value="HisKA_3"/>
    <property type="match status" value="1"/>
</dbReference>
<feature type="repeat" description="TPR" evidence="19">
    <location>
        <begin position="204"/>
        <end position="237"/>
    </location>
</feature>
<dbReference type="SMART" id="SM00028">
    <property type="entry name" value="TPR"/>
    <property type="match status" value="5"/>
</dbReference>
<evidence type="ECO:0000256" key="1">
    <source>
        <dbReference type="ARBA" id="ARBA00000085"/>
    </source>
</evidence>
<name>A0A1M4YHW6_9FLAO</name>
<evidence type="ECO:0000256" key="16">
    <source>
        <dbReference type="ARBA" id="ARBA00023014"/>
    </source>
</evidence>
<evidence type="ECO:0000256" key="13">
    <source>
        <dbReference type="ARBA" id="ARBA00022840"/>
    </source>
</evidence>
<keyword evidence="13" id="KW-0067">ATP-binding</keyword>
<dbReference type="InterPro" id="IPR036890">
    <property type="entry name" value="HATPase_C_sf"/>
</dbReference>
<keyword evidence="20" id="KW-0472">Membrane</keyword>
<evidence type="ECO:0000313" key="22">
    <source>
        <dbReference type="EMBL" id="SHF05434.1"/>
    </source>
</evidence>
<keyword evidence="20" id="KW-0812">Transmembrane</keyword>
<dbReference type="Gene3D" id="1.20.5.1930">
    <property type="match status" value="1"/>
</dbReference>
<dbReference type="GO" id="GO:0005524">
    <property type="term" value="F:ATP binding"/>
    <property type="evidence" value="ECO:0007669"/>
    <property type="project" value="UniProtKB-KW"/>
</dbReference>
<dbReference type="SUPFAM" id="SSF48452">
    <property type="entry name" value="TPR-like"/>
    <property type="match status" value="2"/>
</dbReference>
<dbReference type="Gene3D" id="1.25.40.10">
    <property type="entry name" value="Tetratricopeptide repeat domain"/>
    <property type="match status" value="2"/>
</dbReference>
<dbReference type="EMBL" id="FQVQ01000003">
    <property type="protein sequence ID" value="SHF05434.1"/>
    <property type="molecule type" value="Genomic_DNA"/>
</dbReference>
<comment type="function">
    <text evidence="17">Member of the two-component regulatory system NreB/NreC involved in the control of dissimilatory nitrate/nitrite reduction in response to oxygen. NreB functions as a direct oxygen sensor histidine kinase which is autophosphorylated, in the absence of oxygen, probably at the conserved histidine residue, and transfers its phosphate group probably to a conserved aspartate residue of NreC. NreB/NreC activates the expression of the nitrate (narGHJI) and nitrite (nir) reductase operons, as well as the putative nitrate transporter gene narT.</text>
</comment>
<keyword evidence="8" id="KW-0597">Phosphoprotein</keyword>
<evidence type="ECO:0000256" key="3">
    <source>
        <dbReference type="ARBA" id="ARBA00004496"/>
    </source>
</evidence>
<evidence type="ECO:0000256" key="19">
    <source>
        <dbReference type="PROSITE-ProRule" id="PRU00339"/>
    </source>
</evidence>
<evidence type="ECO:0000256" key="4">
    <source>
        <dbReference type="ARBA" id="ARBA00012438"/>
    </source>
</evidence>
<dbReference type="PANTHER" id="PTHR24421:SF10">
    <property type="entry name" value="NITRATE_NITRITE SENSOR PROTEIN NARQ"/>
    <property type="match status" value="1"/>
</dbReference>
<evidence type="ECO:0000256" key="12">
    <source>
        <dbReference type="ARBA" id="ARBA00022777"/>
    </source>
</evidence>
<dbReference type="GO" id="GO:0046983">
    <property type="term" value="F:protein dimerization activity"/>
    <property type="evidence" value="ECO:0007669"/>
    <property type="project" value="InterPro"/>
</dbReference>
<dbReference type="SUPFAM" id="SSF55874">
    <property type="entry name" value="ATPase domain of HSP90 chaperone/DNA topoisomerase II/histidine kinase"/>
    <property type="match status" value="1"/>
</dbReference>
<evidence type="ECO:0000259" key="21">
    <source>
        <dbReference type="PROSITE" id="PS50109"/>
    </source>
</evidence>
<dbReference type="Gene3D" id="3.30.565.10">
    <property type="entry name" value="Histidine kinase-like ATPase, C-terminal domain"/>
    <property type="match status" value="1"/>
</dbReference>
<evidence type="ECO:0000256" key="5">
    <source>
        <dbReference type="ARBA" id="ARBA00017322"/>
    </source>
</evidence>
<keyword evidence="19" id="KW-0802">TPR repeat</keyword>
<comment type="catalytic activity">
    <reaction evidence="1">
        <text>ATP + protein L-histidine = ADP + protein N-phospho-L-histidine.</text>
        <dbReference type="EC" id="2.7.13.3"/>
    </reaction>
</comment>
<accession>A0A1M4YHW6</accession>
<feature type="transmembrane region" description="Helical" evidence="20">
    <location>
        <begin position="431"/>
        <end position="448"/>
    </location>
</feature>
<dbReference type="PROSITE" id="PS50109">
    <property type="entry name" value="HIS_KIN"/>
    <property type="match status" value="1"/>
</dbReference>
<dbReference type="PRINTS" id="PR00344">
    <property type="entry name" value="BCTRLSENSOR"/>
</dbReference>
<proteinExistence type="predicted"/>
<dbReference type="InterPro" id="IPR011990">
    <property type="entry name" value="TPR-like_helical_dom_sf"/>
</dbReference>
<dbReference type="EC" id="2.7.13.3" evidence="4"/>
<comment type="cofactor">
    <cofactor evidence="2">
        <name>[4Fe-4S] cluster</name>
        <dbReference type="ChEBI" id="CHEBI:49883"/>
    </cofactor>
</comment>
<sequence length="692" mass="80041">MVAVFYFCLKWFKLKLILCIFISFFIISCSKNKNTDKNFQRNDSVTYYLNLSNTKSLTSNRKFKYLSKAFIVLKNSSENSKIVRNQIADITFEFYRLKKLDEFYDGSSILLSKSIQGRDSLNLGKAYRCKATYFKDVKRLDSSLIYFLKAEKVYNTLNEPLVLGNILFNKGIVQFDGGDFLGAELSLTSAYEIFKDSDKKDKLYGVLNQLGLTFNELNEYDKAIFYQKKALELVQKYNLVTSFNEDIVSYNNLGYLYNKIGKYEDAIYYLELGLKNKNIINTDPDLYSLLIDNLAYSRLKSSSFKGLPGLFFDSLKIRLKLKNSTGIVTSYINLSQYYKLKRDYLKSIYYSEKAIEEARKSKIPINLIQALKQASVVNEKLAYKYSKEFIKISDSLQLVERNSRDRFTKIQLETNEILQQKDSLEKKNRNILNYFIGTIAVGGLLFFMRAQRAKSRELLLRQAQQRANEDIYRLIISQQNKLEEGRVLEKNRIAKELHDGVLGRLFGLRLNLDGLNHRNDEDAIHERIRCLEELKNIEQDLREISHELSREKYVLVNNFVAIVNNLLDEQAKINPAKLNAVIGENIDWDQLNNTTKINLYRILQESLQNINKYANAKTIKVEFRKDKKGNLVLNITDDGDGFEVDKKSKGIGLKNIVTRTHESNGIIEIKSAPGKGTRISITVPLEHKSIKN</sequence>
<dbReference type="PANTHER" id="PTHR24421">
    <property type="entry name" value="NITRATE/NITRITE SENSOR PROTEIN NARX-RELATED"/>
    <property type="match status" value="1"/>
</dbReference>
<organism evidence="22 23">
    <name type="scientific">Flavobacterium fontis</name>
    <dbReference type="NCBI Taxonomy" id="1124188"/>
    <lineage>
        <taxon>Bacteria</taxon>
        <taxon>Pseudomonadati</taxon>
        <taxon>Bacteroidota</taxon>
        <taxon>Flavobacteriia</taxon>
        <taxon>Flavobacteriales</taxon>
        <taxon>Flavobacteriaceae</taxon>
        <taxon>Flavobacterium</taxon>
    </lineage>
</organism>
<evidence type="ECO:0000256" key="8">
    <source>
        <dbReference type="ARBA" id="ARBA00022553"/>
    </source>
</evidence>
<dbReference type="InterPro" id="IPR011712">
    <property type="entry name" value="Sig_transdc_His_kin_sub3_dim/P"/>
</dbReference>